<accession>A0ABD1XPZ2</accession>
<evidence type="ECO:0000313" key="2">
    <source>
        <dbReference type="EMBL" id="KAL2611015.1"/>
    </source>
</evidence>
<evidence type="ECO:0000256" key="1">
    <source>
        <dbReference type="SAM" id="Coils"/>
    </source>
</evidence>
<comment type="caution">
    <text evidence="2">The sequence shown here is derived from an EMBL/GenBank/DDBJ whole genome shotgun (WGS) entry which is preliminary data.</text>
</comment>
<keyword evidence="3" id="KW-1185">Reference proteome</keyword>
<protein>
    <submittedName>
        <fullName evidence="2">Uncharacterized protein</fullName>
    </submittedName>
</protein>
<gene>
    <name evidence="2" type="ORF">R1flu_022707</name>
</gene>
<sequence length="122" mass="14176">MEEELRKMQFMMDVAQAQLVEIEAELACLLKRKEELVAETMSKPRFLFPHKLTMKTVILNLNKVLVCVSKAANDFTVALELFGDYYYLSQERRNKLQTVSLSFNYKLIVVLIVVLPELSMEL</sequence>
<reference evidence="2 3" key="1">
    <citation type="submission" date="2024-09" db="EMBL/GenBank/DDBJ databases">
        <title>Chromosome-scale assembly of Riccia fluitans.</title>
        <authorList>
            <person name="Paukszto L."/>
            <person name="Sawicki J."/>
            <person name="Karawczyk K."/>
            <person name="Piernik-Szablinska J."/>
            <person name="Szczecinska M."/>
            <person name="Mazdziarz M."/>
        </authorList>
    </citation>
    <scope>NUCLEOTIDE SEQUENCE [LARGE SCALE GENOMIC DNA]</scope>
    <source>
        <strain evidence="2">Rf_01</strain>
        <tissue evidence="2">Aerial parts of the thallus</tissue>
    </source>
</reference>
<evidence type="ECO:0000313" key="3">
    <source>
        <dbReference type="Proteomes" id="UP001605036"/>
    </source>
</evidence>
<dbReference type="AlphaFoldDB" id="A0ABD1XPZ2"/>
<dbReference type="EMBL" id="JBHFFA010000007">
    <property type="protein sequence ID" value="KAL2611015.1"/>
    <property type="molecule type" value="Genomic_DNA"/>
</dbReference>
<name>A0ABD1XPZ2_9MARC</name>
<organism evidence="2 3">
    <name type="scientific">Riccia fluitans</name>
    <dbReference type="NCBI Taxonomy" id="41844"/>
    <lineage>
        <taxon>Eukaryota</taxon>
        <taxon>Viridiplantae</taxon>
        <taxon>Streptophyta</taxon>
        <taxon>Embryophyta</taxon>
        <taxon>Marchantiophyta</taxon>
        <taxon>Marchantiopsida</taxon>
        <taxon>Marchantiidae</taxon>
        <taxon>Marchantiales</taxon>
        <taxon>Ricciaceae</taxon>
        <taxon>Riccia</taxon>
    </lineage>
</organism>
<feature type="coiled-coil region" evidence="1">
    <location>
        <begin position="5"/>
        <end position="39"/>
    </location>
</feature>
<keyword evidence="1" id="KW-0175">Coiled coil</keyword>
<dbReference type="Proteomes" id="UP001605036">
    <property type="component" value="Unassembled WGS sequence"/>
</dbReference>
<proteinExistence type="predicted"/>